<gene>
    <name evidence="3" type="ORF">ACFQ4A_03970</name>
</gene>
<dbReference type="Pfam" id="PF13279">
    <property type="entry name" value="4HBT_2"/>
    <property type="match status" value="1"/>
</dbReference>
<evidence type="ECO:0000313" key="4">
    <source>
        <dbReference type="Proteomes" id="UP001597178"/>
    </source>
</evidence>
<dbReference type="PANTHER" id="PTHR31793:SF27">
    <property type="entry name" value="NOVEL THIOESTERASE SUPERFAMILY DOMAIN AND SAPOSIN A-TYPE DOMAIN CONTAINING PROTEIN (0610012H03RIK)"/>
    <property type="match status" value="1"/>
</dbReference>
<dbReference type="PANTHER" id="PTHR31793">
    <property type="entry name" value="4-HYDROXYBENZOYL-COA THIOESTERASE FAMILY MEMBER"/>
    <property type="match status" value="1"/>
</dbReference>
<evidence type="ECO:0000313" key="3">
    <source>
        <dbReference type="EMBL" id="MFD1360834.1"/>
    </source>
</evidence>
<dbReference type="EC" id="3.1.2.-" evidence="3"/>
<protein>
    <submittedName>
        <fullName evidence="3">Acyl-CoA thioesterase</fullName>
        <ecNumber evidence="3">3.1.2.-</ecNumber>
    </submittedName>
</protein>
<reference evidence="4" key="1">
    <citation type="journal article" date="2019" name="Int. J. Syst. Evol. Microbiol.">
        <title>The Global Catalogue of Microorganisms (GCM) 10K type strain sequencing project: providing services to taxonomists for standard genome sequencing and annotation.</title>
        <authorList>
            <consortium name="The Broad Institute Genomics Platform"/>
            <consortium name="The Broad Institute Genome Sequencing Center for Infectious Disease"/>
            <person name="Wu L."/>
            <person name="Ma J."/>
        </authorList>
    </citation>
    <scope>NUCLEOTIDE SEQUENCE [LARGE SCALE GENOMIC DNA]</scope>
    <source>
        <strain evidence="4">CCUG 54822</strain>
    </source>
</reference>
<dbReference type="InterPro" id="IPR029069">
    <property type="entry name" value="HotDog_dom_sf"/>
</dbReference>
<dbReference type="RefSeq" id="WP_382397798.1">
    <property type="nucleotide sequence ID" value="NZ_JBHTNH010000003.1"/>
</dbReference>
<organism evidence="3 4">
    <name type="scientific">Lentibacillus salinarum</name>
    <dbReference type="NCBI Taxonomy" id="446820"/>
    <lineage>
        <taxon>Bacteria</taxon>
        <taxon>Bacillati</taxon>
        <taxon>Bacillota</taxon>
        <taxon>Bacilli</taxon>
        <taxon>Bacillales</taxon>
        <taxon>Bacillaceae</taxon>
        <taxon>Lentibacillus</taxon>
    </lineage>
</organism>
<dbReference type="GO" id="GO:0016787">
    <property type="term" value="F:hydrolase activity"/>
    <property type="evidence" value="ECO:0007669"/>
    <property type="project" value="UniProtKB-KW"/>
</dbReference>
<proteinExistence type="inferred from homology"/>
<dbReference type="InterPro" id="IPR050563">
    <property type="entry name" value="4-hydroxybenzoyl-CoA_TE"/>
</dbReference>
<evidence type="ECO:0000256" key="2">
    <source>
        <dbReference type="ARBA" id="ARBA00022801"/>
    </source>
</evidence>
<dbReference type="SUPFAM" id="SSF54637">
    <property type="entry name" value="Thioesterase/thiol ester dehydrase-isomerase"/>
    <property type="match status" value="1"/>
</dbReference>
<evidence type="ECO:0000256" key="1">
    <source>
        <dbReference type="ARBA" id="ARBA00005953"/>
    </source>
</evidence>
<comment type="similarity">
    <text evidence="1">Belongs to the 4-hydroxybenzoyl-CoA thioesterase family.</text>
</comment>
<accession>A0ABW3ZRG7</accession>
<keyword evidence="2 3" id="KW-0378">Hydrolase</keyword>
<dbReference type="CDD" id="cd00586">
    <property type="entry name" value="4HBT"/>
    <property type="match status" value="1"/>
</dbReference>
<dbReference type="Gene3D" id="3.10.129.10">
    <property type="entry name" value="Hotdog Thioesterase"/>
    <property type="match status" value="1"/>
</dbReference>
<dbReference type="Proteomes" id="UP001597178">
    <property type="component" value="Unassembled WGS sequence"/>
</dbReference>
<sequence>MRKNSINLRVNWGDTDKAGIVYYPNFFKWFDIAGHQFFRDCNISPAYLEKEHNTIVALLDAQCTFENPILYDDIITIHTEVEKLTSKTIKFRHIIARGETVMGRGYEIRGWVKQSEHGIKTEHIPDNIRQVLEEDKHTTDSDQRPMLNA</sequence>
<name>A0ABW3ZRG7_9BACI</name>
<comment type="caution">
    <text evidence="3">The sequence shown here is derived from an EMBL/GenBank/DDBJ whole genome shotgun (WGS) entry which is preliminary data.</text>
</comment>
<keyword evidence="4" id="KW-1185">Reference proteome</keyword>
<dbReference type="EMBL" id="JBHTNH010000003">
    <property type="protein sequence ID" value="MFD1360834.1"/>
    <property type="molecule type" value="Genomic_DNA"/>
</dbReference>
<dbReference type="InterPro" id="IPR006684">
    <property type="entry name" value="YbgC/YbaW"/>
</dbReference>
<dbReference type="PIRSF" id="PIRSF003230">
    <property type="entry name" value="YbgC"/>
    <property type="match status" value="1"/>
</dbReference>